<gene>
    <name evidence="2" type="primary">gntP</name>
    <name evidence="2" type="ORF">EMLFYP7_01170</name>
</gene>
<evidence type="ECO:0000313" key="2">
    <source>
        <dbReference type="EMBL" id="VYU00642.1"/>
    </source>
</evidence>
<dbReference type="NCBIfam" id="TIGR00791">
    <property type="entry name" value="gntP"/>
    <property type="match status" value="1"/>
</dbReference>
<dbReference type="PANTHER" id="PTHR30354:SF20">
    <property type="entry name" value="HIGH-AFFINITY GLUCONATE TRANSPORTER"/>
    <property type="match status" value="1"/>
</dbReference>
<dbReference type="GO" id="GO:0005886">
    <property type="term" value="C:plasma membrane"/>
    <property type="evidence" value="ECO:0007669"/>
    <property type="project" value="TreeGrafter"/>
</dbReference>
<reference evidence="2" key="1">
    <citation type="submission" date="2019-11" db="EMBL/GenBank/DDBJ databases">
        <authorList>
            <person name="Feng L."/>
        </authorList>
    </citation>
    <scope>NUCLEOTIDE SEQUENCE</scope>
    <source>
        <strain evidence="2">EMassiliensisLFYP7</strain>
    </source>
</reference>
<dbReference type="GO" id="GO:0015128">
    <property type="term" value="F:gluconate transmembrane transporter activity"/>
    <property type="evidence" value="ECO:0007669"/>
    <property type="project" value="InterPro"/>
</dbReference>
<feature type="transmembrane region" description="Helical" evidence="1">
    <location>
        <begin position="103"/>
        <end position="131"/>
    </location>
</feature>
<dbReference type="PIRSF" id="PIRSF002746">
    <property type="entry name" value="Gluconate_transporter"/>
    <property type="match status" value="1"/>
</dbReference>
<dbReference type="PANTHER" id="PTHR30354">
    <property type="entry name" value="GNT FAMILY GLUCONATE TRANSPORTER"/>
    <property type="match status" value="1"/>
</dbReference>
<feature type="transmembrane region" description="Helical" evidence="1">
    <location>
        <begin position="7"/>
        <end position="25"/>
    </location>
</feature>
<accession>A0A6N3B9M3</accession>
<feature type="transmembrane region" description="Helical" evidence="1">
    <location>
        <begin position="65"/>
        <end position="83"/>
    </location>
</feature>
<feature type="transmembrane region" description="Helical" evidence="1">
    <location>
        <begin position="420"/>
        <end position="441"/>
    </location>
</feature>
<dbReference type="AlphaFoldDB" id="A0A6N3B9M3"/>
<evidence type="ECO:0000256" key="1">
    <source>
        <dbReference type="SAM" id="Phobius"/>
    </source>
</evidence>
<name>A0A6N3B9M3_9ENTR</name>
<feature type="transmembrane region" description="Helical" evidence="1">
    <location>
        <begin position="259"/>
        <end position="285"/>
    </location>
</feature>
<feature type="transmembrane region" description="Helical" evidence="1">
    <location>
        <begin position="306"/>
        <end position="324"/>
    </location>
</feature>
<dbReference type="OrthoDB" id="9787129at2"/>
<keyword evidence="1" id="KW-1133">Transmembrane helix</keyword>
<proteinExistence type="predicted"/>
<keyword evidence="1" id="KW-0472">Membrane</keyword>
<dbReference type="InterPro" id="IPR003474">
    <property type="entry name" value="Glcn_transporter"/>
</dbReference>
<feature type="transmembrane region" description="Helical" evidence="1">
    <location>
        <begin position="181"/>
        <end position="200"/>
    </location>
</feature>
<organism evidence="2">
    <name type="scientific">Phytobacter massiliensis</name>
    <dbReference type="NCBI Taxonomy" id="1485952"/>
    <lineage>
        <taxon>Bacteria</taxon>
        <taxon>Pseudomonadati</taxon>
        <taxon>Pseudomonadota</taxon>
        <taxon>Gammaproteobacteria</taxon>
        <taxon>Enterobacterales</taxon>
        <taxon>Enterobacteriaceae</taxon>
        <taxon>Phytobacter</taxon>
    </lineage>
</organism>
<protein>
    <submittedName>
        <fullName evidence="2">High-affinity gluconate transporter</fullName>
    </submittedName>
</protein>
<feature type="transmembrane region" description="Helical" evidence="1">
    <location>
        <begin position="31"/>
        <end position="53"/>
    </location>
</feature>
<feature type="transmembrane region" description="Helical" evidence="1">
    <location>
        <begin position="143"/>
        <end position="161"/>
    </location>
</feature>
<dbReference type="Pfam" id="PF02447">
    <property type="entry name" value="GntP_permease"/>
    <property type="match status" value="1"/>
</dbReference>
<dbReference type="EMBL" id="CACRTZ010000005">
    <property type="protein sequence ID" value="VYU00642.1"/>
    <property type="molecule type" value="Genomic_DNA"/>
</dbReference>
<keyword evidence="1" id="KW-0812">Transmembrane</keyword>
<feature type="transmembrane region" description="Helical" evidence="1">
    <location>
        <begin position="344"/>
        <end position="372"/>
    </location>
</feature>
<sequence>MNAFVEALPVIWVALGVVVLLILNIKFKINGMLALLLAAIFVGFCEGLPLEAIGKSIEAGIGSTLGHLALIILFGAILGKLMVDSGAAQRVSSTLLKSFGPKKVQWAIMVIGLIFGLAMFYEVAFLILAPLVISIAREAKIPFLKLGITMVAASTTAHSLFPPQPGPTALVSAFHADMGMVYIYGLIVAIPTVICSGILLPKLLGNLERPIPALLESQKVFRDDEMPSFATSLLVPLIPAIIITGVTLIKLFIPADAQVISLLNFIGSAQISMLIAVLVALYAFGTARGKSMTQVMSSYSDAIEKVALVVFIIGAGGAFKQIIMDTGVGDYIADMMRTSSVSPLIMAWFITVLLRLATGAGTVSAITAAGIVGPMITTFNVDPALMVLATASGSNTLTHVNDAAFWLFKEYFGLSIKDTFKTWGLLELTNSVVGLLIVLLLDMII</sequence>
<dbReference type="RefSeq" id="WP_044180286.1">
    <property type="nucleotide sequence ID" value="NZ_CABKSF010000002.1"/>
</dbReference>
<feature type="transmembrane region" description="Helical" evidence="1">
    <location>
        <begin position="229"/>
        <end position="253"/>
    </location>
</feature>